<dbReference type="InterPro" id="IPR013099">
    <property type="entry name" value="K_chnl_dom"/>
</dbReference>
<keyword evidence="5" id="KW-1185">Reference proteome</keyword>
<dbReference type="InterPro" id="IPR003148">
    <property type="entry name" value="RCK_N"/>
</dbReference>
<dbReference type="Gene3D" id="1.10.287.70">
    <property type="match status" value="1"/>
</dbReference>
<dbReference type="Proteomes" id="UP000015380">
    <property type="component" value="Chromosome"/>
</dbReference>
<evidence type="ECO:0000256" key="2">
    <source>
        <dbReference type="SAM" id="Phobius"/>
    </source>
</evidence>
<reference evidence="4 5" key="1">
    <citation type="submission" date="2013-05" db="EMBL/GenBank/DDBJ databases">
        <title>Between feast and famine: a lifestyle of most important marine PAH-degrading bacterium Cycloclasticus sp. 7ME.</title>
        <authorList>
            <person name="Yakimov M.M."/>
            <person name="Messina E."/>
            <person name="Genovese M."/>
            <person name="Denaro R."/>
            <person name="Crisafi F."/>
            <person name="Russo D."/>
            <person name="Cappello S."/>
            <person name="Santisi S."/>
            <person name="Smedile F."/>
            <person name="Golyshina O.V."/>
            <person name="Tran H."/>
            <person name="Pieper D.H."/>
            <person name="Golyshin P.N."/>
            <person name="Giuliano L."/>
        </authorList>
    </citation>
    <scope>NUCLEOTIDE SEQUENCE [LARGE SCALE GENOMIC DNA]</scope>
    <source>
        <strain evidence="4 5">78-ME</strain>
    </source>
</reference>
<evidence type="ECO:0000256" key="1">
    <source>
        <dbReference type="ARBA" id="ARBA00004651"/>
    </source>
</evidence>
<dbReference type="SUPFAM" id="SSF51735">
    <property type="entry name" value="NAD(P)-binding Rossmann-fold domains"/>
    <property type="match status" value="2"/>
</dbReference>
<dbReference type="EMBL" id="CP005996">
    <property type="protein sequence ID" value="AGS40542.1"/>
    <property type="molecule type" value="Genomic_DNA"/>
</dbReference>
<accession>S5TI25</accession>
<dbReference type="KEGG" id="cza:CYCME_2230"/>
<dbReference type="PANTHER" id="PTHR43833:SF9">
    <property type="entry name" value="POTASSIUM CHANNEL PROTEIN YUGO-RELATED"/>
    <property type="match status" value="1"/>
</dbReference>
<evidence type="ECO:0000313" key="5">
    <source>
        <dbReference type="Proteomes" id="UP000015380"/>
    </source>
</evidence>
<dbReference type="InterPro" id="IPR036291">
    <property type="entry name" value="NAD(P)-bd_dom_sf"/>
</dbReference>
<dbReference type="AlphaFoldDB" id="S5TI25"/>
<dbReference type="Pfam" id="PF02254">
    <property type="entry name" value="TrkA_N"/>
    <property type="match status" value="2"/>
</dbReference>
<sequence length="577" mass="64507">MSGSSLGRVSFIVLRHMRTPIIIFISVYALCILGMVLVPGLPDANGQTTYMSFFHAYYFLAYTATTTGFGELPRPFSDAQRIWAICCLYISVITWLYTVGKIISLLKNPYLYSAFAEEKFIRAVRKKSRDYYLVCGFGDTGSLLLRGLTNAGFSAVVLELDNERIKALDLRNYKSKVLGLCADATVPRYLLDAGIERDKCIGVLILSNDEEANLKVAVSARILRPDIKIICRSTSAENESEILAIGGDTHVVDPFRVFASYLSLIIYNPTVHTLNEWMSGEPGATLDRNICPLKAGRWILCGHGRMGQIVYKKLCEKGIDLTVVEPLVENVEEIADHAVLGRANLENLNKAGLKGCVGLVAGTDNDTFNLSMVHQANRENPSLFSIVRQNRHVNEVLFKKADVDYILQPSLVIARMVLFMLMAPLLKSFFAHLRLLYENDPSKLADITNRLAIEVGGNFPAIRTYILDKKTAPAVCAKLSNNGEVSLGDIYKKPSNRENALKMVPLVLRRGKVIKVLPANDLQLRVNDEILFCMQPKEKIFLESNLSNRYTLEYLLTGKDPARGHLFKWLERKNIVS</sequence>
<keyword evidence="2" id="KW-0812">Transmembrane</keyword>
<reference evidence="5" key="2">
    <citation type="journal article" date="2016" name="Environ. Microbiol. Rep.">
        <title>Analysis of defence systems and a conjugative IncP-1 plasmid in the marine polyaromatic hydrocarbons-degrading bacterium Cycloclasticus sp. 78-ME.</title>
        <authorList>
            <person name="Yakimov M.M."/>
            <person name="Crisafi F."/>
            <person name="Messina E."/>
            <person name="Smedile F."/>
            <person name="Lopatina A."/>
            <person name="Denaro R."/>
            <person name="Pieper D.H."/>
            <person name="Golyshin P.N."/>
            <person name="Giuliano L."/>
        </authorList>
    </citation>
    <scope>NUCLEOTIDE SEQUENCE [LARGE SCALE GENOMIC DNA]</scope>
    <source>
        <strain evidence="5">78-ME</strain>
    </source>
</reference>
<dbReference type="Pfam" id="PF07885">
    <property type="entry name" value="Ion_trans_2"/>
    <property type="match status" value="1"/>
</dbReference>
<feature type="transmembrane region" description="Helical" evidence="2">
    <location>
        <begin position="21"/>
        <end position="41"/>
    </location>
</feature>
<evidence type="ECO:0000313" key="4">
    <source>
        <dbReference type="EMBL" id="AGS40542.1"/>
    </source>
</evidence>
<dbReference type="RefSeq" id="WP_020933042.1">
    <property type="nucleotide sequence ID" value="NC_021917.1"/>
</dbReference>
<dbReference type="HOGENOM" id="CLU_023787_0_0_6"/>
<keyword evidence="2" id="KW-0472">Membrane</keyword>
<organism evidence="4 5">
    <name type="scientific">Cycloclasticus zancles 78-ME</name>
    <dbReference type="NCBI Taxonomy" id="1198232"/>
    <lineage>
        <taxon>Bacteria</taxon>
        <taxon>Pseudomonadati</taxon>
        <taxon>Pseudomonadota</taxon>
        <taxon>Gammaproteobacteria</taxon>
        <taxon>Thiotrichales</taxon>
        <taxon>Piscirickettsiaceae</taxon>
        <taxon>Cycloclasticus</taxon>
    </lineage>
</organism>
<dbReference type="PROSITE" id="PS51201">
    <property type="entry name" value="RCK_N"/>
    <property type="match status" value="1"/>
</dbReference>
<keyword evidence="2" id="KW-1133">Transmembrane helix</keyword>
<comment type="subcellular location">
    <subcellularLocation>
        <location evidence="1">Cell membrane</location>
        <topology evidence="1">Multi-pass membrane protein</topology>
    </subcellularLocation>
</comment>
<dbReference type="GO" id="GO:0006813">
    <property type="term" value="P:potassium ion transport"/>
    <property type="evidence" value="ECO:0007669"/>
    <property type="project" value="InterPro"/>
</dbReference>
<proteinExistence type="predicted"/>
<name>S5TI25_9GAMM</name>
<dbReference type="PANTHER" id="PTHR43833">
    <property type="entry name" value="POTASSIUM CHANNEL PROTEIN 2-RELATED-RELATED"/>
    <property type="match status" value="1"/>
</dbReference>
<feature type="domain" description="RCK N-terminal" evidence="3">
    <location>
        <begin position="129"/>
        <end position="252"/>
    </location>
</feature>
<evidence type="ECO:0000259" key="3">
    <source>
        <dbReference type="PROSITE" id="PS51201"/>
    </source>
</evidence>
<protein>
    <submittedName>
        <fullName evidence="4">Kef-type K+ transport systems, predicted NAD-binding component</fullName>
    </submittedName>
</protein>
<dbReference type="Gene3D" id="3.40.50.720">
    <property type="entry name" value="NAD(P)-binding Rossmann-like Domain"/>
    <property type="match status" value="2"/>
</dbReference>
<dbReference type="SUPFAM" id="SSF81324">
    <property type="entry name" value="Voltage-gated potassium channels"/>
    <property type="match status" value="1"/>
</dbReference>
<feature type="transmembrane region" description="Helical" evidence="2">
    <location>
        <begin position="53"/>
        <end position="70"/>
    </location>
</feature>
<dbReference type="eggNOG" id="COG1226">
    <property type="taxonomic scope" value="Bacteria"/>
</dbReference>
<dbReference type="PATRIC" id="fig|1198232.3.peg.2201"/>
<gene>
    <name evidence="4" type="ORF">CYCME_2230</name>
</gene>
<dbReference type="InterPro" id="IPR050721">
    <property type="entry name" value="Trk_Ktr_HKT_K-transport"/>
</dbReference>
<feature type="transmembrane region" description="Helical" evidence="2">
    <location>
        <begin position="82"/>
        <end position="100"/>
    </location>
</feature>
<dbReference type="GO" id="GO:0005886">
    <property type="term" value="C:plasma membrane"/>
    <property type="evidence" value="ECO:0007669"/>
    <property type="project" value="UniProtKB-SubCell"/>
</dbReference>